<comment type="caution">
    <text evidence="2">The sequence shown here is derived from an EMBL/GenBank/DDBJ whole genome shotgun (WGS) entry which is preliminary data.</text>
</comment>
<gene>
    <name evidence="2" type="ORF">DB88DRAFT_318810</name>
</gene>
<evidence type="ECO:0000313" key="2">
    <source>
        <dbReference type="EMBL" id="KAK1923885.1"/>
    </source>
</evidence>
<sequence>MRLPHSFAILLAFLSLLLCVVGDLDVAPDNRGYAEATSTYHAPHGGSNLSNAQRLARGLPLKQPESHAKLVGGTKRYTAQLVKRSSIPDSPEVFNIALQPVSTGSTVTKRDGGVGWAAVVEGQLTYTDSVALAAKFVWAAFLEGEMRALKWIPDDSQGIYQEGMDYAMYAVQNSGVWSTGFGDIPADAVSKFFDQVLDTVFSPSFSIDGDTTAKTTDFIWIIDTSGQIHFAPDVSTAVALYPGCSVAVAQTIVPGDPATVDAALGWQSSSLTSAGQLYVLGSDAVGRWIAAADDGSLELATDSAAATTFYFPSLGTASPQKILFQQYEQTSTVILADETGV</sequence>
<evidence type="ECO:0000313" key="3">
    <source>
        <dbReference type="Proteomes" id="UP001182556"/>
    </source>
</evidence>
<organism evidence="2 3">
    <name type="scientific">Papiliotrema laurentii</name>
    <name type="common">Cryptococcus laurentii</name>
    <dbReference type="NCBI Taxonomy" id="5418"/>
    <lineage>
        <taxon>Eukaryota</taxon>
        <taxon>Fungi</taxon>
        <taxon>Dikarya</taxon>
        <taxon>Basidiomycota</taxon>
        <taxon>Agaricomycotina</taxon>
        <taxon>Tremellomycetes</taxon>
        <taxon>Tremellales</taxon>
        <taxon>Rhynchogastremaceae</taxon>
        <taxon>Papiliotrema</taxon>
    </lineage>
</organism>
<keyword evidence="1" id="KW-0732">Signal</keyword>
<dbReference type="EMBL" id="JAODAN010000006">
    <property type="protein sequence ID" value="KAK1923885.1"/>
    <property type="molecule type" value="Genomic_DNA"/>
</dbReference>
<reference evidence="2" key="1">
    <citation type="submission" date="2023-02" db="EMBL/GenBank/DDBJ databases">
        <title>Identification and recombinant expression of a fungal hydrolase from Papiliotrema laurentii that hydrolyzes apple cutin and clears colloidal polyester polyurethane.</title>
        <authorList>
            <consortium name="DOE Joint Genome Institute"/>
            <person name="Roman V.A."/>
            <person name="Bojanowski C."/>
            <person name="Crable B.R."/>
            <person name="Wagner D.N."/>
            <person name="Hung C.S."/>
            <person name="Nadeau L.J."/>
            <person name="Schratz L."/>
            <person name="Haridas S."/>
            <person name="Pangilinan J."/>
            <person name="Lipzen A."/>
            <person name="Na H."/>
            <person name="Yan M."/>
            <person name="Ng V."/>
            <person name="Grigoriev I.V."/>
            <person name="Spatafora J.W."/>
            <person name="Barlow D."/>
            <person name="Biffinger J."/>
            <person name="Kelley-Loughnane N."/>
            <person name="Varaljay V.A."/>
            <person name="Crookes-Goodson W.J."/>
        </authorList>
    </citation>
    <scope>NUCLEOTIDE SEQUENCE</scope>
    <source>
        <strain evidence="2">5307AH</strain>
    </source>
</reference>
<keyword evidence="3" id="KW-1185">Reference proteome</keyword>
<dbReference type="AlphaFoldDB" id="A0AAD9CYF8"/>
<proteinExistence type="predicted"/>
<evidence type="ECO:0000256" key="1">
    <source>
        <dbReference type="SAM" id="SignalP"/>
    </source>
</evidence>
<feature type="signal peptide" evidence="1">
    <location>
        <begin position="1"/>
        <end position="22"/>
    </location>
</feature>
<feature type="chain" id="PRO_5042089659" evidence="1">
    <location>
        <begin position="23"/>
        <end position="341"/>
    </location>
</feature>
<protein>
    <submittedName>
        <fullName evidence="2">Uncharacterized protein</fullName>
    </submittedName>
</protein>
<name>A0AAD9CYF8_PAPLA</name>
<dbReference type="Proteomes" id="UP001182556">
    <property type="component" value="Unassembled WGS sequence"/>
</dbReference>
<accession>A0AAD9CYF8</accession>